<keyword evidence="6" id="KW-1185">Reference proteome</keyword>
<dbReference type="EMBL" id="SBIQ01000110">
    <property type="protein sequence ID" value="KAF7683250.1"/>
    <property type="molecule type" value="Genomic_DNA"/>
</dbReference>
<keyword evidence="1 3" id="KW-0853">WD repeat</keyword>
<feature type="repeat" description="WD" evidence="3">
    <location>
        <begin position="170"/>
        <end position="201"/>
    </location>
</feature>
<dbReference type="PANTHER" id="PTHR22847:SF637">
    <property type="entry name" value="WD REPEAT DOMAIN 5B"/>
    <property type="match status" value="1"/>
</dbReference>
<organism evidence="5 6">
    <name type="scientific">Astathelohania contejeani</name>
    <dbReference type="NCBI Taxonomy" id="164912"/>
    <lineage>
        <taxon>Eukaryota</taxon>
        <taxon>Fungi</taxon>
        <taxon>Fungi incertae sedis</taxon>
        <taxon>Microsporidia</taxon>
        <taxon>Astathelohaniidae</taxon>
        <taxon>Astathelohania</taxon>
    </lineage>
</organism>
<proteinExistence type="predicted"/>
<comment type="caution">
    <text evidence="5">The sequence shown here is derived from an EMBL/GenBank/DDBJ whole genome shotgun (WGS) entry which is preliminary data.</text>
</comment>
<gene>
    <name evidence="5" type="primary">RSA4</name>
    <name evidence="5" type="ORF">TCON_1541</name>
</gene>
<dbReference type="InterPro" id="IPR015943">
    <property type="entry name" value="WD40/YVTN_repeat-like_dom_sf"/>
</dbReference>
<evidence type="ECO:0000313" key="5">
    <source>
        <dbReference type="EMBL" id="KAF7683250.1"/>
    </source>
</evidence>
<dbReference type="Proteomes" id="UP001516464">
    <property type="component" value="Unassembled WGS sequence"/>
</dbReference>
<name>A0ABQ7HYS1_9MICR</name>
<dbReference type="Pfam" id="PF25048">
    <property type="entry name" value="Beta-prop_TEP1_C"/>
    <property type="match status" value="1"/>
</dbReference>
<dbReference type="InterPro" id="IPR020472">
    <property type="entry name" value="WD40_PAC1"/>
</dbReference>
<sequence>MTDLAIIEFEDQAGNKLPGQHQVPLSIELIHLRQLVADTKVNLYVNGTPITTTLEEALQNQSIVIREECIRIRMVQDAPRASPALFCTSSYSGHESAVLALKFTDTGLVSAGGDGTVRFWDLGTQTQKCILKQHTHWVQCLATYQNLVASGSMDNTINLYTTDGVHIKTFRGHRDAITSLQFIDKNQLLSASRDHTVRVWDREGKITFSYAHSHPVSQALSYKDYIISCGRDQLIKVYYQFKYKTELKGHTDWINSIDMHRDTIVSGGDDNKLILWKNFKKHKEMMHKSIVSCVKIAANGVYFVSCSFDATVKAWSMESGDLICSYSHVNSVYRVMVLSDLIVSCSKDKTVKMYSFTKRRIISDLVCKDEVYCMDYNDGKLVCGGRDKKVYFFN</sequence>
<accession>A0ABQ7HYS1</accession>
<reference evidence="5 6" key="1">
    <citation type="submission" date="2019-01" db="EMBL/GenBank/DDBJ databases">
        <title>Genomes sequencing and comparative genomics of infectious freshwater microsporidia, Cucumispora dikerogammari and Thelohania contejeani.</title>
        <authorList>
            <person name="Cormier A."/>
            <person name="Giraud I."/>
            <person name="Wattier R."/>
            <person name="Teixeira M."/>
            <person name="Grandjean F."/>
            <person name="Rigaud T."/>
            <person name="Cordaux R."/>
        </authorList>
    </citation>
    <scope>NUCLEOTIDE SEQUENCE [LARGE SCALE GENOMIC DNA]</scope>
    <source>
        <strain evidence="5">T1</strain>
        <tissue evidence="5">Spores</tissue>
    </source>
</reference>
<keyword evidence="2" id="KW-0677">Repeat</keyword>
<dbReference type="PROSITE" id="PS50294">
    <property type="entry name" value="WD_REPEATS_REGION"/>
    <property type="match status" value="4"/>
</dbReference>
<dbReference type="PROSITE" id="PS00678">
    <property type="entry name" value="WD_REPEATS_1"/>
    <property type="match status" value="1"/>
</dbReference>
<evidence type="ECO:0000259" key="4">
    <source>
        <dbReference type="Pfam" id="PF25048"/>
    </source>
</evidence>
<evidence type="ECO:0000256" key="3">
    <source>
        <dbReference type="PROSITE-ProRule" id="PRU00221"/>
    </source>
</evidence>
<dbReference type="Gene3D" id="2.130.10.10">
    <property type="entry name" value="YVTN repeat-like/Quinoprotein amine dehydrogenase"/>
    <property type="match status" value="2"/>
</dbReference>
<dbReference type="PANTHER" id="PTHR22847">
    <property type="entry name" value="WD40 REPEAT PROTEIN"/>
    <property type="match status" value="1"/>
</dbReference>
<dbReference type="InterPro" id="IPR001680">
    <property type="entry name" value="WD40_rpt"/>
</dbReference>
<evidence type="ECO:0000256" key="1">
    <source>
        <dbReference type="ARBA" id="ARBA00022574"/>
    </source>
</evidence>
<dbReference type="SMART" id="SM00320">
    <property type="entry name" value="WD40"/>
    <property type="match status" value="8"/>
</dbReference>
<dbReference type="PROSITE" id="PS50082">
    <property type="entry name" value="WD_REPEATS_2"/>
    <property type="match status" value="4"/>
</dbReference>
<evidence type="ECO:0000313" key="6">
    <source>
        <dbReference type="Proteomes" id="UP001516464"/>
    </source>
</evidence>
<dbReference type="CDD" id="cd00200">
    <property type="entry name" value="WD40"/>
    <property type="match status" value="1"/>
</dbReference>
<feature type="domain" description="TEP-1 C-terminal beta-propeller" evidence="4">
    <location>
        <begin position="328"/>
        <end position="393"/>
    </location>
</feature>
<feature type="repeat" description="WD" evidence="3">
    <location>
        <begin position="284"/>
        <end position="325"/>
    </location>
</feature>
<protein>
    <submittedName>
        <fullName evidence="5">Ribosome assembly protein 4</fullName>
    </submittedName>
</protein>
<feature type="repeat" description="WD" evidence="3">
    <location>
        <begin position="247"/>
        <end position="277"/>
    </location>
</feature>
<evidence type="ECO:0000256" key="2">
    <source>
        <dbReference type="ARBA" id="ARBA00022737"/>
    </source>
</evidence>
<feature type="repeat" description="WD" evidence="3">
    <location>
        <begin position="91"/>
        <end position="122"/>
    </location>
</feature>
<dbReference type="InterPro" id="IPR036322">
    <property type="entry name" value="WD40_repeat_dom_sf"/>
</dbReference>
<dbReference type="Pfam" id="PF00400">
    <property type="entry name" value="WD40"/>
    <property type="match status" value="5"/>
</dbReference>
<dbReference type="InterPro" id="IPR019775">
    <property type="entry name" value="WD40_repeat_CS"/>
</dbReference>
<dbReference type="InterPro" id="IPR056828">
    <property type="entry name" value="Beta-prop_TEP1_C"/>
</dbReference>
<dbReference type="PRINTS" id="PR00320">
    <property type="entry name" value="GPROTEINBRPT"/>
</dbReference>
<dbReference type="SUPFAM" id="SSF50978">
    <property type="entry name" value="WD40 repeat-like"/>
    <property type="match status" value="2"/>
</dbReference>